<evidence type="ECO:0000256" key="1">
    <source>
        <dbReference type="ARBA" id="ARBA00004141"/>
    </source>
</evidence>
<keyword evidence="4 5" id="KW-0472">Membrane</keyword>
<feature type="transmembrane region" description="Helical" evidence="5">
    <location>
        <begin position="429"/>
        <end position="450"/>
    </location>
</feature>
<dbReference type="OrthoDB" id="9807274at2"/>
<evidence type="ECO:0000313" key="7">
    <source>
        <dbReference type="EMBL" id="TAA27072.1"/>
    </source>
</evidence>
<dbReference type="InterPro" id="IPR020846">
    <property type="entry name" value="MFS_dom"/>
</dbReference>
<evidence type="ECO:0000259" key="6">
    <source>
        <dbReference type="PROSITE" id="PS50850"/>
    </source>
</evidence>
<dbReference type="SUPFAM" id="SSF103473">
    <property type="entry name" value="MFS general substrate transporter"/>
    <property type="match status" value="1"/>
</dbReference>
<feature type="transmembrane region" description="Helical" evidence="5">
    <location>
        <begin position="117"/>
        <end position="138"/>
    </location>
</feature>
<feature type="transmembrane region" description="Helical" evidence="5">
    <location>
        <begin position="150"/>
        <end position="172"/>
    </location>
</feature>
<dbReference type="InterPro" id="IPR036259">
    <property type="entry name" value="MFS_trans_sf"/>
</dbReference>
<dbReference type="Pfam" id="PF07690">
    <property type="entry name" value="MFS_1"/>
    <property type="match status" value="1"/>
</dbReference>
<dbReference type="Gene3D" id="1.20.1250.20">
    <property type="entry name" value="MFS general substrate transporter like domains"/>
    <property type="match status" value="1"/>
</dbReference>
<feature type="transmembrane region" description="Helical" evidence="5">
    <location>
        <begin position="61"/>
        <end position="80"/>
    </location>
</feature>
<feature type="transmembrane region" description="Helical" evidence="5">
    <location>
        <begin position="271"/>
        <end position="294"/>
    </location>
</feature>
<dbReference type="PROSITE" id="PS50850">
    <property type="entry name" value="MFS"/>
    <property type="match status" value="1"/>
</dbReference>
<dbReference type="GO" id="GO:0022857">
    <property type="term" value="F:transmembrane transporter activity"/>
    <property type="evidence" value="ECO:0007669"/>
    <property type="project" value="InterPro"/>
</dbReference>
<evidence type="ECO:0000256" key="3">
    <source>
        <dbReference type="ARBA" id="ARBA00022989"/>
    </source>
</evidence>
<feature type="transmembrane region" description="Helical" evidence="5">
    <location>
        <begin position="400"/>
        <end position="423"/>
    </location>
</feature>
<evidence type="ECO:0000313" key="8">
    <source>
        <dbReference type="Proteomes" id="UP000292627"/>
    </source>
</evidence>
<dbReference type="Proteomes" id="UP000292627">
    <property type="component" value="Unassembled WGS sequence"/>
</dbReference>
<sequence>MSASVSTSASQDGTAAASILSPRYRATTLGMVALVSLGAFEALAIATAMPTVAAALDGLPLYAFAFGSTLATSVVGMTAAGRWCDRRGPAGALWGGLACFVAGLLLAGLAISMPMLIAGRLVQGLGAGALSVSLYVLVGRQYPQALRPRIFAAFSAGWVVPSLIGPALSGLVVEHLGWRWVFLAVPVLALPAAWLLRPALARLTPTPQAGAPGHSIGWAAGAAIGVCALSMAAHPPGLRAALVLLPALALLLVSVWRLLPRGTLRGARGLASVIGLRGVAAAAFFGSEAFLPLVLAQAHGLSPSRAGIALSVGALGWFCGSWFQGHQTRLHRQTLVRVGCGLLAVGVAATATVAWPACPVVVAILGWACTGLGMGLLYASLSVLTLALSPAAEQGRNSAALQLCEAVAVATMLAVGGAVFGALREHAPALAHAAPFALSLGCAGLAIWLARRTQAA</sequence>
<protein>
    <submittedName>
        <fullName evidence="7">MFS transporter</fullName>
    </submittedName>
</protein>
<feature type="transmembrane region" description="Helical" evidence="5">
    <location>
        <begin position="361"/>
        <end position="388"/>
    </location>
</feature>
<evidence type="ECO:0000256" key="2">
    <source>
        <dbReference type="ARBA" id="ARBA00022692"/>
    </source>
</evidence>
<feature type="transmembrane region" description="Helical" evidence="5">
    <location>
        <begin position="29"/>
        <end position="49"/>
    </location>
</feature>
<keyword evidence="2 5" id="KW-0812">Transmembrane</keyword>
<gene>
    <name evidence="7" type="ORF">EA660_07680</name>
</gene>
<proteinExistence type="predicted"/>
<feature type="transmembrane region" description="Helical" evidence="5">
    <location>
        <begin position="240"/>
        <end position="259"/>
    </location>
</feature>
<dbReference type="InterPro" id="IPR011701">
    <property type="entry name" value="MFS"/>
</dbReference>
<evidence type="ECO:0000256" key="5">
    <source>
        <dbReference type="SAM" id="Phobius"/>
    </source>
</evidence>
<feature type="transmembrane region" description="Helical" evidence="5">
    <location>
        <begin position="92"/>
        <end position="111"/>
    </location>
</feature>
<dbReference type="AlphaFoldDB" id="A0A4V2HDE6"/>
<feature type="transmembrane region" description="Helical" evidence="5">
    <location>
        <begin position="335"/>
        <end position="355"/>
    </location>
</feature>
<dbReference type="RefSeq" id="WP_130550922.1">
    <property type="nucleotide sequence ID" value="NZ_SHMC01000002.1"/>
</dbReference>
<name>A0A4V2HDE6_9GAMM</name>
<dbReference type="GO" id="GO:0005886">
    <property type="term" value="C:plasma membrane"/>
    <property type="evidence" value="ECO:0007669"/>
    <property type="project" value="TreeGrafter"/>
</dbReference>
<feature type="transmembrane region" description="Helical" evidence="5">
    <location>
        <begin position="216"/>
        <end position="234"/>
    </location>
</feature>
<comment type="caution">
    <text evidence="7">The sequence shown here is derived from an EMBL/GenBank/DDBJ whole genome shotgun (WGS) entry which is preliminary data.</text>
</comment>
<feature type="transmembrane region" description="Helical" evidence="5">
    <location>
        <begin position="178"/>
        <end position="196"/>
    </location>
</feature>
<dbReference type="PRINTS" id="PR01036">
    <property type="entry name" value="TCRTETB"/>
</dbReference>
<feature type="domain" description="Major facilitator superfamily (MFS) profile" evidence="6">
    <location>
        <begin position="27"/>
        <end position="456"/>
    </location>
</feature>
<dbReference type="PANTHER" id="PTHR23501">
    <property type="entry name" value="MAJOR FACILITATOR SUPERFAMILY"/>
    <property type="match status" value="1"/>
</dbReference>
<dbReference type="EMBL" id="SHMC01000002">
    <property type="protein sequence ID" value="TAA27072.1"/>
    <property type="molecule type" value="Genomic_DNA"/>
</dbReference>
<organism evidence="7 8">
    <name type="scientific">Pseudoxanthomonas winnipegensis</name>
    <dbReference type="NCBI Taxonomy" id="2480810"/>
    <lineage>
        <taxon>Bacteria</taxon>
        <taxon>Pseudomonadati</taxon>
        <taxon>Pseudomonadota</taxon>
        <taxon>Gammaproteobacteria</taxon>
        <taxon>Lysobacterales</taxon>
        <taxon>Lysobacteraceae</taxon>
        <taxon>Pseudoxanthomonas</taxon>
    </lineage>
</organism>
<comment type="subcellular location">
    <subcellularLocation>
        <location evidence="1">Membrane</location>
        <topology evidence="1">Multi-pass membrane protein</topology>
    </subcellularLocation>
</comment>
<keyword evidence="3 5" id="KW-1133">Transmembrane helix</keyword>
<dbReference type="Gene3D" id="1.20.1720.10">
    <property type="entry name" value="Multidrug resistance protein D"/>
    <property type="match status" value="1"/>
</dbReference>
<accession>A0A4V2HDE6</accession>
<reference evidence="7 8" key="1">
    <citation type="submission" date="2019-02" db="EMBL/GenBank/DDBJ databases">
        <title>WGS of Pseudoxanthomonas species novum from clinical isolates.</title>
        <authorList>
            <person name="Bernier A.-M."/>
            <person name="Bernard K."/>
            <person name="Vachon A."/>
        </authorList>
    </citation>
    <scope>NUCLEOTIDE SEQUENCE [LARGE SCALE GENOMIC DNA]</scope>
    <source>
        <strain evidence="7 8">NML171200</strain>
    </source>
</reference>
<evidence type="ECO:0000256" key="4">
    <source>
        <dbReference type="ARBA" id="ARBA00023136"/>
    </source>
</evidence>
<dbReference type="PANTHER" id="PTHR23501:SF154">
    <property type="entry name" value="MULTIDRUG-EFFLUX TRANSPORTER RV1634-RELATED"/>
    <property type="match status" value="1"/>
</dbReference>
<feature type="transmembrane region" description="Helical" evidence="5">
    <location>
        <begin position="306"/>
        <end position="323"/>
    </location>
</feature>